<sequence length="200" mass="23191">MLLMRSFADENHLLHLDTMDVPGTIVDVYLPIWIWKIFHAHRGNITRAERRRFEQRIHVPLPELQDRFDLLKILVAKNPHKLTDANLKDLASKTRGCSCHDIKMVIKDAFRRGTNKVRTASHFRKVSAPSHRGPNVSNRNMWEPCSPDDPQAEKKSWRDLDEDETAIPPLTEVCVCMIVWREVMFVYLLVVLPGYPASDN</sequence>
<protein>
    <recommendedName>
        <fullName evidence="5">Spastin/Vps4 C-terminal domain-containing protein</fullName>
    </recommendedName>
</protein>
<evidence type="ECO:0000313" key="6">
    <source>
        <dbReference type="EMBL" id="PAV90202.1"/>
    </source>
</evidence>
<comment type="caution">
    <text evidence="6">The sequence shown here is derived from an EMBL/GenBank/DDBJ whole genome shotgun (WGS) entry which is preliminary data.</text>
</comment>
<dbReference type="Gene3D" id="3.40.50.300">
    <property type="entry name" value="P-loop containing nucleotide triphosphate hydrolases"/>
    <property type="match status" value="1"/>
</dbReference>
<dbReference type="GO" id="GO:0005524">
    <property type="term" value="F:ATP binding"/>
    <property type="evidence" value="ECO:0007669"/>
    <property type="project" value="UniProtKB-KW"/>
</dbReference>
<dbReference type="AlphaFoldDB" id="A0A2A2LVG9"/>
<dbReference type="Pfam" id="PF09336">
    <property type="entry name" value="Vps4_C"/>
    <property type="match status" value="1"/>
</dbReference>
<keyword evidence="3" id="KW-0067">ATP-binding</keyword>
<evidence type="ECO:0000256" key="1">
    <source>
        <dbReference type="ARBA" id="ARBA00006914"/>
    </source>
</evidence>
<organism evidence="6 7">
    <name type="scientific">Diploscapter pachys</name>
    <dbReference type="NCBI Taxonomy" id="2018661"/>
    <lineage>
        <taxon>Eukaryota</taxon>
        <taxon>Metazoa</taxon>
        <taxon>Ecdysozoa</taxon>
        <taxon>Nematoda</taxon>
        <taxon>Chromadorea</taxon>
        <taxon>Rhabditida</taxon>
        <taxon>Rhabditina</taxon>
        <taxon>Rhabditomorpha</taxon>
        <taxon>Rhabditoidea</taxon>
        <taxon>Rhabditidae</taxon>
        <taxon>Diploscapter</taxon>
    </lineage>
</organism>
<dbReference type="OrthoDB" id="29072at2759"/>
<comment type="similarity">
    <text evidence="1">Belongs to the AAA ATPase family.</text>
</comment>
<reference evidence="6 7" key="1">
    <citation type="journal article" date="2017" name="Curr. Biol.">
        <title>Genome architecture and evolution of a unichromosomal asexual nematode.</title>
        <authorList>
            <person name="Fradin H."/>
            <person name="Zegar C."/>
            <person name="Gutwein M."/>
            <person name="Lucas J."/>
            <person name="Kovtun M."/>
            <person name="Corcoran D."/>
            <person name="Baugh L.R."/>
            <person name="Kiontke K."/>
            <person name="Gunsalus K."/>
            <person name="Fitch D.H."/>
            <person name="Piano F."/>
        </authorList>
    </citation>
    <scope>NUCLEOTIDE SEQUENCE [LARGE SCALE GENOMIC DNA]</scope>
    <source>
        <strain evidence="6">PF1309</strain>
    </source>
</reference>
<dbReference type="Proteomes" id="UP000218231">
    <property type="component" value="Unassembled WGS sequence"/>
</dbReference>
<dbReference type="STRING" id="2018661.A0A2A2LVG9"/>
<dbReference type="GO" id="GO:0016197">
    <property type="term" value="P:endosomal transport"/>
    <property type="evidence" value="ECO:0007669"/>
    <property type="project" value="TreeGrafter"/>
</dbReference>
<dbReference type="InterPro" id="IPR027417">
    <property type="entry name" value="P-loop_NTPase"/>
</dbReference>
<dbReference type="Gene3D" id="1.10.8.60">
    <property type="match status" value="1"/>
</dbReference>
<dbReference type="PANTHER" id="PTHR23074">
    <property type="entry name" value="AAA DOMAIN-CONTAINING"/>
    <property type="match status" value="1"/>
</dbReference>
<dbReference type="InterPro" id="IPR050304">
    <property type="entry name" value="MT-severing_AAA_ATPase"/>
</dbReference>
<keyword evidence="7" id="KW-1185">Reference proteome</keyword>
<dbReference type="PANTHER" id="PTHR23074:SF83">
    <property type="entry name" value="VACUOLAR PROTEIN SORTING-ASSOCIATED PROTEIN 4A"/>
    <property type="match status" value="1"/>
</dbReference>
<accession>A0A2A2LVG9</accession>
<keyword evidence="2" id="KW-0547">Nucleotide-binding</keyword>
<dbReference type="EMBL" id="LIAE01006391">
    <property type="protein sequence ID" value="PAV90202.1"/>
    <property type="molecule type" value="Genomic_DNA"/>
</dbReference>
<feature type="region of interest" description="Disordered" evidence="4">
    <location>
        <begin position="127"/>
        <end position="159"/>
    </location>
</feature>
<dbReference type="GO" id="GO:0007033">
    <property type="term" value="P:vacuole organization"/>
    <property type="evidence" value="ECO:0007669"/>
    <property type="project" value="TreeGrafter"/>
</dbReference>
<dbReference type="InterPro" id="IPR015415">
    <property type="entry name" value="Spast_Vps4_C"/>
</dbReference>
<evidence type="ECO:0000259" key="5">
    <source>
        <dbReference type="Pfam" id="PF09336"/>
    </source>
</evidence>
<feature type="domain" description="Spastin/Vps4 C-terminal" evidence="5">
    <location>
        <begin position="142"/>
        <end position="171"/>
    </location>
</feature>
<name>A0A2A2LVG9_9BILA</name>
<gene>
    <name evidence="6" type="ORF">WR25_17247</name>
</gene>
<dbReference type="GO" id="GO:0016887">
    <property type="term" value="F:ATP hydrolysis activity"/>
    <property type="evidence" value="ECO:0007669"/>
    <property type="project" value="TreeGrafter"/>
</dbReference>
<proteinExistence type="inferred from homology"/>
<evidence type="ECO:0000313" key="7">
    <source>
        <dbReference type="Proteomes" id="UP000218231"/>
    </source>
</evidence>
<evidence type="ECO:0000256" key="4">
    <source>
        <dbReference type="SAM" id="MobiDB-lite"/>
    </source>
</evidence>
<evidence type="ECO:0000256" key="3">
    <source>
        <dbReference type="ARBA" id="ARBA00022840"/>
    </source>
</evidence>
<dbReference type="SUPFAM" id="SSF52540">
    <property type="entry name" value="P-loop containing nucleoside triphosphate hydrolases"/>
    <property type="match status" value="1"/>
</dbReference>
<evidence type="ECO:0000256" key="2">
    <source>
        <dbReference type="ARBA" id="ARBA00022741"/>
    </source>
</evidence>